<dbReference type="PIRSF" id="PIRSF005572">
    <property type="entry name" value="NifS"/>
    <property type="match status" value="1"/>
</dbReference>
<keyword evidence="8" id="KW-0411">Iron-sulfur</keyword>
<evidence type="ECO:0000256" key="2">
    <source>
        <dbReference type="ARBA" id="ARBA00006490"/>
    </source>
</evidence>
<dbReference type="EC" id="2.8.1.7" evidence="3"/>
<evidence type="ECO:0000313" key="13">
    <source>
        <dbReference type="Proteomes" id="UP000015961"/>
    </source>
</evidence>
<gene>
    <name evidence="12" type="ORF">I573_00420</name>
</gene>
<dbReference type="PANTHER" id="PTHR11601:SF34">
    <property type="entry name" value="CYSTEINE DESULFURASE"/>
    <property type="match status" value="1"/>
</dbReference>
<protein>
    <recommendedName>
        <fullName evidence="3">cysteine desulfurase</fullName>
        <ecNumber evidence="3">2.8.1.7</ecNumber>
    </recommendedName>
</protein>
<dbReference type="PROSITE" id="PS00595">
    <property type="entry name" value="AA_TRANSFER_CLASS_5"/>
    <property type="match status" value="1"/>
</dbReference>
<sequence>MTYFDHAATTPMHPNVIGVMTEYMKTTFGNPSSIHQYGRQAHEKLEEARQVIAASIHATPNEIIFTSGGTEGDNTAILQTARARQHLGKHLITTQVEHPAVLEAMHHLQEEGFDVTYLPVNTEGELTAQQVQQALREDTILVSVMFANNETGNLYPIKEIGDVLREHQAYFHTDAVQAYGKYPIDVTALGIDLLSISAHKINGPKGVGFLYQKQTIVLPPLFHGGEQEAKRRAGTENLISILGMAEAVKIMREYSFEERQDQYAGFTKYLLAQLDQAAICYHVNGSMNRLSHVVNLSFPGVANDLLLMHLDLAGFAISTGSACTAGTVHPSHVLEAMYGKGDPYISSAIRMSFGLENTQSEVERFSQILINTILRLKK</sequence>
<dbReference type="GO" id="GO:0031071">
    <property type="term" value="F:cysteine desulfurase activity"/>
    <property type="evidence" value="ECO:0007669"/>
    <property type="project" value="UniProtKB-EC"/>
</dbReference>
<feature type="domain" description="Aminotransferase class V" evidence="11">
    <location>
        <begin position="2"/>
        <end position="365"/>
    </location>
</feature>
<evidence type="ECO:0000313" key="12">
    <source>
        <dbReference type="EMBL" id="EOT87364.1"/>
    </source>
</evidence>
<proteinExistence type="inferred from homology"/>
<dbReference type="InterPro" id="IPR015422">
    <property type="entry name" value="PyrdxlP-dep_Trfase_small"/>
</dbReference>
<evidence type="ECO:0000256" key="1">
    <source>
        <dbReference type="ARBA" id="ARBA00001933"/>
    </source>
</evidence>
<evidence type="ECO:0000256" key="9">
    <source>
        <dbReference type="ARBA" id="ARBA00050776"/>
    </source>
</evidence>
<evidence type="ECO:0000256" key="5">
    <source>
        <dbReference type="ARBA" id="ARBA00022723"/>
    </source>
</evidence>
<dbReference type="PATRIC" id="fig|1140003.3.peg.420"/>
<dbReference type="Gene3D" id="1.10.260.50">
    <property type="match status" value="1"/>
</dbReference>
<evidence type="ECO:0000259" key="11">
    <source>
        <dbReference type="Pfam" id="PF00266"/>
    </source>
</evidence>
<evidence type="ECO:0000256" key="10">
    <source>
        <dbReference type="RuleBase" id="RU004504"/>
    </source>
</evidence>
<evidence type="ECO:0000256" key="7">
    <source>
        <dbReference type="ARBA" id="ARBA00023004"/>
    </source>
</evidence>
<reference evidence="12 13" key="1">
    <citation type="submission" date="2013-03" db="EMBL/GenBank/DDBJ databases">
        <title>The Genome Sequence of Enterococcus sulfureus ATCC_49903 (PacBio/Illumina hybrid assembly).</title>
        <authorList>
            <consortium name="The Broad Institute Genomics Platform"/>
            <consortium name="The Broad Institute Genome Sequencing Center for Infectious Disease"/>
            <person name="Earl A."/>
            <person name="Russ C."/>
            <person name="Gilmore M."/>
            <person name="Surin D."/>
            <person name="Walker B."/>
            <person name="Young S."/>
            <person name="Zeng Q."/>
            <person name="Gargeya S."/>
            <person name="Fitzgerald M."/>
            <person name="Haas B."/>
            <person name="Abouelleil A."/>
            <person name="Allen A.W."/>
            <person name="Alvarado L."/>
            <person name="Arachchi H.M."/>
            <person name="Berlin A.M."/>
            <person name="Chapman S.B."/>
            <person name="Gainer-Dewar J."/>
            <person name="Goldberg J."/>
            <person name="Griggs A."/>
            <person name="Gujja S."/>
            <person name="Hansen M."/>
            <person name="Howarth C."/>
            <person name="Imamovic A."/>
            <person name="Ireland A."/>
            <person name="Larimer J."/>
            <person name="McCowan C."/>
            <person name="Murphy C."/>
            <person name="Pearson M."/>
            <person name="Poon T.W."/>
            <person name="Priest M."/>
            <person name="Roberts A."/>
            <person name="Saif S."/>
            <person name="Shea T."/>
            <person name="Sisk P."/>
            <person name="Sykes S."/>
            <person name="Wortman J."/>
            <person name="Nusbaum C."/>
            <person name="Birren B."/>
        </authorList>
    </citation>
    <scope>NUCLEOTIDE SEQUENCE [LARGE SCALE GENOMIC DNA]</scope>
    <source>
        <strain evidence="12 13">ATCC 49903</strain>
    </source>
</reference>
<dbReference type="Gene3D" id="3.40.640.10">
    <property type="entry name" value="Type I PLP-dependent aspartate aminotransferase-like (Major domain)"/>
    <property type="match status" value="1"/>
</dbReference>
<dbReference type="InterPro" id="IPR015424">
    <property type="entry name" value="PyrdxlP-dep_Trfase"/>
</dbReference>
<dbReference type="Proteomes" id="UP000015961">
    <property type="component" value="Unassembled WGS sequence"/>
</dbReference>
<dbReference type="AlphaFoldDB" id="S0KY12"/>
<organism evidence="12 13">
    <name type="scientific">Enterococcus sulfureus ATCC 49903</name>
    <dbReference type="NCBI Taxonomy" id="1140003"/>
    <lineage>
        <taxon>Bacteria</taxon>
        <taxon>Bacillati</taxon>
        <taxon>Bacillota</taxon>
        <taxon>Bacilli</taxon>
        <taxon>Lactobacillales</taxon>
        <taxon>Enterococcaceae</taxon>
        <taxon>Enterococcus</taxon>
    </lineage>
</organism>
<dbReference type="InterPro" id="IPR016454">
    <property type="entry name" value="Cysteine_dSase"/>
</dbReference>
<dbReference type="GO" id="GO:0046872">
    <property type="term" value="F:metal ion binding"/>
    <property type="evidence" value="ECO:0007669"/>
    <property type="project" value="UniProtKB-KW"/>
</dbReference>
<dbReference type="PANTHER" id="PTHR11601">
    <property type="entry name" value="CYSTEINE DESULFURYLASE FAMILY MEMBER"/>
    <property type="match status" value="1"/>
</dbReference>
<keyword evidence="13" id="KW-1185">Reference proteome</keyword>
<evidence type="ECO:0000256" key="6">
    <source>
        <dbReference type="ARBA" id="ARBA00022898"/>
    </source>
</evidence>
<dbReference type="Gene3D" id="3.90.1150.10">
    <property type="entry name" value="Aspartate Aminotransferase, domain 1"/>
    <property type="match status" value="1"/>
</dbReference>
<keyword evidence="5" id="KW-0479">Metal-binding</keyword>
<dbReference type="GO" id="GO:0051536">
    <property type="term" value="F:iron-sulfur cluster binding"/>
    <property type="evidence" value="ECO:0007669"/>
    <property type="project" value="UniProtKB-KW"/>
</dbReference>
<comment type="cofactor">
    <cofactor evidence="1 10">
        <name>pyridoxal 5'-phosphate</name>
        <dbReference type="ChEBI" id="CHEBI:597326"/>
    </cofactor>
</comment>
<comment type="similarity">
    <text evidence="2">Belongs to the class-V pyridoxal-phosphate-dependent aminotransferase family. NifS/IscS subfamily.</text>
</comment>
<keyword evidence="6" id="KW-0663">Pyridoxal phosphate</keyword>
<dbReference type="InterPro" id="IPR000192">
    <property type="entry name" value="Aminotrans_V_dom"/>
</dbReference>
<dbReference type="FunFam" id="3.40.640.10:FF:000084">
    <property type="entry name" value="IscS-like cysteine desulfurase"/>
    <property type="match status" value="1"/>
</dbReference>
<keyword evidence="7" id="KW-0408">Iron</keyword>
<evidence type="ECO:0000256" key="3">
    <source>
        <dbReference type="ARBA" id="ARBA00012239"/>
    </source>
</evidence>
<evidence type="ECO:0000256" key="8">
    <source>
        <dbReference type="ARBA" id="ARBA00023014"/>
    </source>
</evidence>
<dbReference type="InterPro" id="IPR015421">
    <property type="entry name" value="PyrdxlP-dep_Trfase_major"/>
</dbReference>
<evidence type="ECO:0000256" key="4">
    <source>
        <dbReference type="ARBA" id="ARBA00022679"/>
    </source>
</evidence>
<dbReference type="Pfam" id="PF00266">
    <property type="entry name" value="Aminotran_5"/>
    <property type="match status" value="1"/>
</dbReference>
<comment type="caution">
    <text evidence="12">The sequence shown here is derived from an EMBL/GenBank/DDBJ whole genome shotgun (WGS) entry which is preliminary data.</text>
</comment>
<dbReference type="EMBL" id="ASWO01000001">
    <property type="protein sequence ID" value="EOT87364.1"/>
    <property type="molecule type" value="Genomic_DNA"/>
</dbReference>
<dbReference type="InterPro" id="IPR020578">
    <property type="entry name" value="Aminotrans_V_PyrdxlP_BS"/>
</dbReference>
<dbReference type="RefSeq" id="WP_016184916.1">
    <property type="nucleotide sequence ID" value="NZ_ASWO01000001.1"/>
</dbReference>
<accession>S0KY12</accession>
<name>S0KY12_9ENTE</name>
<comment type="catalytic activity">
    <reaction evidence="9">
        <text>(sulfur carrier)-H + L-cysteine = (sulfur carrier)-SH + L-alanine</text>
        <dbReference type="Rhea" id="RHEA:43892"/>
        <dbReference type="Rhea" id="RHEA-COMP:14737"/>
        <dbReference type="Rhea" id="RHEA-COMP:14739"/>
        <dbReference type="ChEBI" id="CHEBI:29917"/>
        <dbReference type="ChEBI" id="CHEBI:35235"/>
        <dbReference type="ChEBI" id="CHEBI:57972"/>
        <dbReference type="ChEBI" id="CHEBI:64428"/>
        <dbReference type="EC" id="2.8.1.7"/>
    </reaction>
</comment>
<dbReference type="SUPFAM" id="SSF53383">
    <property type="entry name" value="PLP-dependent transferases"/>
    <property type="match status" value="1"/>
</dbReference>
<dbReference type="STRING" id="1140003.OMY_00425"/>
<dbReference type="OrthoDB" id="9808002at2"/>
<keyword evidence="4" id="KW-0808">Transferase</keyword>
<dbReference type="eggNOG" id="COG1104">
    <property type="taxonomic scope" value="Bacteria"/>
</dbReference>